<feature type="region of interest" description="Disordered" evidence="1">
    <location>
        <begin position="1"/>
        <end position="96"/>
    </location>
</feature>
<keyword evidence="3" id="KW-1185">Reference proteome</keyword>
<feature type="compositionally biased region" description="Polar residues" evidence="1">
    <location>
        <begin position="45"/>
        <end position="62"/>
    </location>
</feature>
<name>A0AAI8YX55_9PEZI</name>
<feature type="region of interest" description="Disordered" evidence="1">
    <location>
        <begin position="139"/>
        <end position="199"/>
    </location>
</feature>
<proteinExistence type="predicted"/>
<feature type="region of interest" description="Disordered" evidence="1">
    <location>
        <begin position="218"/>
        <end position="237"/>
    </location>
</feature>
<feature type="compositionally biased region" description="Basic and acidic residues" evidence="1">
    <location>
        <begin position="569"/>
        <end position="586"/>
    </location>
</feature>
<organism evidence="2 3">
    <name type="scientific">Lecanosticta acicola</name>
    <dbReference type="NCBI Taxonomy" id="111012"/>
    <lineage>
        <taxon>Eukaryota</taxon>
        <taxon>Fungi</taxon>
        <taxon>Dikarya</taxon>
        <taxon>Ascomycota</taxon>
        <taxon>Pezizomycotina</taxon>
        <taxon>Dothideomycetes</taxon>
        <taxon>Dothideomycetidae</taxon>
        <taxon>Mycosphaerellales</taxon>
        <taxon>Mycosphaerellaceae</taxon>
        <taxon>Lecanosticta</taxon>
    </lineage>
</organism>
<evidence type="ECO:0000256" key="1">
    <source>
        <dbReference type="SAM" id="MobiDB-lite"/>
    </source>
</evidence>
<reference evidence="2" key="1">
    <citation type="submission" date="2023-11" db="EMBL/GenBank/DDBJ databases">
        <authorList>
            <person name="Alioto T."/>
            <person name="Alioto T."/>
            <person name="Gomez Garrido J."/>
        </authorList>
    </citation>
    <scope>NUCLEOTIDE SEQUENCE</scope>
</reference>
<feature type="compositionally biased region" description="Polar residues" evidence="1">
    <location>
        <begin position="222"/>
        <end position="234"/>
    </location>
</feature>
<dbReference type="Proteomes" id="UP001296104">
    <property type="component" value="Unassembled WGS sequence"/>
</dbReference>
<dbReference type="AlphaFoldDB" id="A0AAI8YX55"/>
<comment type="caution">
    <text evidence="2">The sequence shown here is derived from an EMBL/GenBank/DDBJ whole genome shotgun (WGS) entry which is preliminary data.</text>
</comment>
<dbReference type="EMBL" id="CAVMBE010000018">
    <property type="protein sequence ID" value="CAK3972548.1"/>
    <property type="molecule type" value="Genomic_DNA"/>
</dbReference>
<protein>
    <submittedName>
        <fullName evidence="2">Uncharacterized protein</fullName>
    </submittedName>
</protein>
<feature type="region of interest" description="Disordered" evidence="1">
    <location>
        <begin position="509"/>
        <end position="604"/>
    </location>
</feature>
<accession>A0AAI8YX55</accession>
<sequence length="604" mass="64554">MDGYGHHSYFPPGGKKPARVNSNYGDPMPASHYQRALHGDAPTFSPATNLPYNDNPAVTSQAPPLDTGAAASPIFGESPAPMTPSAAHTAPNLHGLGAEDSQNDFFYDDDELFQAMLDNNPDLKRIYDEIPDLAEAEQPFQTHGSGARNAPQHGQHSPFTFVPHPSYSQQRLSDQRGGYGEQQGYGPQQGQTQGQDYVSGHDATYRTMGLATEDQSYPAPLRQSTHTPQQQHVGSQAADAALATLRNGANDAPVARSQPPVLASPNFPRAIHSSAAAPQAPTGSIVISSQPQAQQPFTQIAGNPSLRALPNLPLLNTAPLNDQQSFQLAKEQIAPRPSQAIPTNQPSLAFYAGRAPARLRNGIANPKQENANYFSEYTAEELLAGVMHPDDVCGTIVIRLGMQYSGKELRALVGGLYPLHGITKPVPDANSFTKRITLAVLAKQEGDKAARDAEVQYIKRSRKAFKNTGRIAVPRLSPVELRAVAAQAAAQAAAVAAIAATTVQARDVVSNHDTHSMPSAADTRGSQASSSNRQGPAVQPTGSGVTRTLPTAQTTLQPAWSVWKRKHSKDGESNDERAAKRSKAVDDAYAEENIHPMARAMASR</sequence>
<feature type="compositionally biased region" description="Polar residues" evidence="1">
    <location>
        <begin position="524"/>
        <end position="558"/>
    </location>
</feature>
<evidence type="ECO:0000313" key="2">
    <source>
        <dbReference type="EMBL" id="CAK3972548.1"/>
    </source>
</evidence>
<feature type="compositionally biased region" description="Low complexity" evidence="1">
    <location>
        <begin position="184"/>
        <end position="195"/>
    </location>
</feature>
<gene>
    <name evidence="2" type="ORF">LECACI_7A003616</name>
</gene>
<evidence type="ECO:0000313" key="3">
    <source>
        <dbReference type="Proteomes" id="UP001296104"/>
    </source>
</evidence>